<dbReference type="EMBL" id="JBHSIU010000046">
    <property type="protein sequence ID" value="MFC5003175.1"/>
    <property type="molecule type" value="Genomic_DNA"/>
</dbReference>
<dbReference type="SMART" id="SM00248">
    <property type="entry name" value="ANK"/>
    <property type="match status" value="2"/>
</dbReference>
<name>A0ABV9W6L3_9ACTN</name>
<keyword evidence="1" id="KW-0040">ANK repeat</keyword>
<comment type="caution">
    <text evidence="2">The sequence shown here is derived from an EMBL/GenBank/DDBJ whole genome shotgun (WGS) entry which is preliminary data.</text>
</comment>
<proteinExistence type="predicted"/>
<dbReference type="InterPro" id="IPR002110">
    <property type="entry name" value="Ankyrin_rpt"/>
</dbReference>
<evidence type="ECO:0000313" key="3">
    <source>
        <dbReference type="Proteomes" id="UP001595912"/>
    </source>
</evidence>
<dbReference type="Gene3D" id="1.25.40.20">
    <property type="entry name" value="Ankyrin repeat-containing domain"/>
    <property type="match status" value="1"/>
</dbReference>
<dbReference type="Proteomes" id="UP001595912">
    <property type="component" value="Unassembled WGS sequence"/>
</dbReference>
<sequence length="522" mass="56590">MLTVLRPDLPQWRRIRAESLPRPVVDAAAAARAAGDWAGAAALARCDVDVRFDPGRFDAAALEALYDDLRHLSVDLLWWHLPRHRGGMSTLQAMVSAILAPRAGADLAPLIRVRLPKSPTGPQRLQLTVTTLAEIEHERWYFAPRYTWDVREAAAVRAAWGGSADRMPFLTPDGQPLPPEAFGGGTDAAAETERTWRSLTDGDLVGAWRRCGIDVSAVDPEALQRPSGPPTLPVGVADEARAAAAAFGVDQVSTLYGASLALTVHDLTAEAHDVSEYLEIQTRILTGSVPPDLALIAAGHQRPGDLHPLVKDALFPSSVATQGAPVPPALGASARVRCQGAWHRVEVTGGALRLPDHDEEEQLRERMLRTLGGTSSGCYATQATWTTGKGRLPHALAAQVRELKHRMQHGDTDWLLDGLDRGVIDPHVRDANGWSLLHLAMWVDFTRVLPVLLAAGVPVDARDHIGRTPLYLAVMDGGPPELMRRLLAEGADPRAETVHGSYPAYVARSRQQWQDLKFVAEA</sequence>
<evidence type="ECO:0000256" key="1">
    <source>
        <dbReference type="PROSITE-ProRule" id="PRU00023"/>
    </source>
</evidence>
<protein>
    <submittedName>
        <fullName evidence="2">Ankyrin repeat domain-containing protein</fullName>
    </submittedName>
</protein>
<evidence type="ECO:0000313" key="2">
    <source>
        <dbReference type="EMBL" id="MFC5003175.1"/>
    </source>
</evidence>
<dbReference type="RefSeq" id="WP_380121946.1">
    <property type="nucleotide sequence ID" value="NZ_JBHSIU010000046.1"/>
</dbReference>
<gene>
    <name evidence="2" type="ORF">ACFPIJ_35765</name>
</gene>
<accession>A0ABV9W6L3</accession>
<feature type="repeat" description="ANK" evidence="1">
    <location>
        <begin position="432"/>
        <end position="464"/>
    </location>
</feature>
<dbReference type="InterPro" id="IPR036770">
    <property type="entry name" value="Ankyrin_rpt-contain_sf"/>
</dbReference>
<feature type="repeat" description="ANK" evidence="1">
    <location>
        <begin position="465"/>
        <end position="498"/>
    </location>
</feature>
<reference evidence="3" key="1">
    <citation type="journal article" date="2019" name="Int. J. Syst. Evol. Microbiol.">
        <title>The Global Catalogue of Microorganisms (GCM) 10K type strain sequencing project: providing services to taxonomists for standard genome sequencing and annotation.</title>
        <authorList>
            <consortium name="The Broad Institute Genomics Platform"/>
            <consortium name="The Broad Institute Genome Sequencing Center for Infectious Disease"/>
            <person name="Wu L."/>
            <person name="Ma J."/>
        </authorList>
    </citation>
    <scope>NUCLEOTIDE SEQUENCE [LARGE SCALE GENOMIC DNA]</scope>
    <source>
        <strain evidence="3">CGMCC 4.7152</strain>
    </source>
</reference>
<keyword evidence="3" id="KW-1185">Reference proteome</keyword>
<dbReference type="SUPFAM" id="SSF48403">
    <property type="entry name" value="Ankyrin repeat"/>
    <property type="match status" value="1"/>
</dbReference>
<organism evidence="2 3">
    <name type="scientific">Dactylosporangium cerinum</name>
    <dbReference type="NCBI Taxonomy" id="1434730"/>
    <lineage>
        <taxon>Bacteria</taxon>
        <taxon>Bacillati</taxon>
        <taxon>Actinomycetota</taxon>
        <taxon>Actinomycetes</taxon>
        <taxon>Micromonosporales</taxon>
        <taxon>Micromonosporaceae</taxon>
        <taxon>Dactylosporangium</taxon>
    </lineage>
</organism>
<dbReference type="PROSITE" id="PS50088">
    <property type="entry name" value="ANK_REPEAT"/>
    <property type="match status" value="2"/>
</dbReference>
<dbReference type="Pfam" id="PF00023">
    <property type="entry name" value="Ank"/>
    <property type="match status" value="1"/>
</dbReference>
<dbReference type="PROSITE" id="PS50297">
    <property type="entry name" value="ANK_REP_REGION"/>
    <property type="match status" value="1"/>
</dbReference>